<dbReference type="InterPro" id="IPR025433">
    <property type="entry name" value="DUF4168"/>
</dbReference>
<evidence type="ECO:0000313" key="4">
    <source>
        <dbReference type="EMBL" id="TVM19844.1"/>
    </source>
</evidence>
<dbReference type="OrthoDB" id="5787313at2"/>
<keyword evidence="2" id="KW-0732">Signal</keyword>
<comment type="caution">
    <text evidence="4">The sequence shown here is derived from an EMBL/GenBank/DDBJ whole genome shotgun (WGS) entry which is preliminary data.</text>
</comment>
<feature type="region of interest" description="Disordered" evidence="1">
    <location>
        <begin position="29"/>
        <end position="62"/>
    </location>
</feature>
<feature type="signal peptide" evidence="2">
    <location>
        <begin position="1"/>
        <end position="26"/>
    </location>
</feature>
<evidence type="ECO:0000256" key="1">
    <source>
        <dbReference type="SAM" id="MobiDB-lite"/>
    </source>
</evidence>
<keyword evidence="5" id="KW-1185">Reference proteome</keyword>
<feature type="chain" id="PRO_5029598195" description="DUF4168 domain-containing protein" evidence="2">
    <location>
        <begin position="27"/>
        <end position="144"/>
    </location>
</feature>
<gene>
    <name evidence="4" type="ORF">DPQ33_01010</name>
</gene>
<dbReference type="EMBL" id="QMIE01000001">
    <property type="protein sequence ID" value="TVM19844.1"/>
    <property type="molecule type" value="Genomic_DNA"/>
</dbReference>
<sequence>MSYAKKTLTMLLACGLLAGSVAIAGAQGTQGQGYGQQQGQQQGQSYTQTQPAPQQETTLTEQELDKVVDAYVDIREIQRDVEEKLANVESSDKAKDIQSKGYEQMISTVEKHGLDVPAYNSALQEIQADPQLQVVFQEKVDAAR</sequence>
<reference evidence="4 5" key="1">
    <citation type="submission" date="2018-06" db="EMBL/GenBank/DDBJ databases">
        <title>Complete genome of Desulfovibrio indonesiensis P37SLT.</title>
        <authorList>
            <person name="Crispim J.S."/>
            <person name="Vidigal P.M.P."/>
            <person name="Silva L.C.F."/>
            <person name="Laguardia C.N."/>
            <person name="Araujo L.C."/>
            <person name="Dias R.S."/>
            <person name="Sousa M.P."/>
            <person name="Paula S.O."/>
            <person name="Silva C."/>
        </authorList>
    </citation>
    <scope>NUCLEOTIDE SEQUENCE [LARGE SCALE GENOMIC DNA]</scope>
    <source>
        <strain evidence="4 5">P37SLT</strain>
    </source>
</reference>
<organism evidence="4 5">
    <name type="scientific">Oceanidesulfovibrio indonesiensis</name>
    <dbReference type="NCBI Taxonomy" id="54767"/>
    <lineage>
        <taxon>Bacteria</taxon>
        <taxon>Pseudomonadati</taxon>
        <taxon>Thermodesulfobacteriota</taxon>
        <taxon>Desulfovibrionia</taxon>
        <taxon>Desulfovibrionales</taxon>
        <taxon>Desulfovibrionaceae</taxon>
        <taxon>Oceanidesulfovibrio</taxon>
    </lineage>
</organism>
<dbReference type="Pfam" id="PF13767">
    <property type="entry name" value="DUF4168"/>
    <property type="match status" value="1"/>
</dbReference>
<evidence type="ECO:0000256" key="2">
    <source>
        <dbReference type="SAM" id="SignalP"/>
    </source>
</evidence>
<dbReference type="AlphaFoldDB" id="A0A7M3MJ74"/>
<proteinExistence type="predicted"/>
<accession>A0A7M3MJ74</accession>
<dbReference type="RefSeq" id="WP_144301305.1">
    <property type="nucleotide sequence ID" value="NZ_QMIE01000001.1"/>
</dbReference>
<evidence type="ECO:0000313" key="5">
    <source>
        <dbReference type="Proteomes" id="UP000448292"/>
    </source>
</evidence>
<protein>
    <recommendedName>
        <fullName evidence="3">DUF4168 domain-containing protein</fullName>
    </recommendedName>
</protein>
<name>A0A7M3MJ74_9BACT</name>
<dbReference type="Proteomes" id="UP000448292">
    <property type="component" value="Unassembled WGS sequence"/>
</dbReference>
<evidence type="ECO:0000259" key="3">
    <source>
        <dbReference type="Pfam" id="PF13767"/>
    </source>
</evidence>
<feature type="domain" description="DUF4168" evidence="3">
    <location>
        <begin position="61"/>
        <end position="133"/>
    </location>
</feature>
<feature type="compositionally biased region" description="Low complexity" evidence="1">
    <location>
        <begin position="37"/>
        <end position="61"/>
    </location>
</feature>